<dbReference type="RefSeq" id="XP_003150203.1">
    <property type="nucleotide sequence ID" value="XM_003150155.1"/>
</dbReference>
<dbReference type="CTD" id="9952142"/>
<reference evidence="1" key="1">
    <citation type="submission" date="2012-04" db="EMBL/GenBank/DDBJ databases">
        <title>The Genome Sequence of Loa loa.</title>
        <authorList>
            <consortium name="The Broad Institute Genome Sequencing Platform"/>
            <consortium name="Broad Institute Genome Sequencing Center for Infectious Disease"/>
            <person name="Nutman T.B."/>
            <person name="Fink D.L."/>
            <person name="Russ C."/>
            <person name="Young S."/>
            <person name="Zeng Q."/>
            <person name="Gargeya S."/>
            <person name="Alvarado L."/>
            <person name="Berlin A."/>
            <person name="Chapman S.B."/>
            <person name="Chen Z."/>
            <person name="Freedman E."/>
            <person name="Gellesch M."/>
            <person name="Goldberg J."/>
            <person name="Griggs A."/>
            <person name="Gujja S."/>
            <person name="Heilman E.R."/>
            <person name="Heiman D."/>
            <person name="Howarth C."/>
            <person name="Mehta T."/>
            <person name="Neiman D."/>
            <person name="Pearson M."/>
            <person name="Roberts A."/>
            <person name="Saif S."/>
            <person name="Shea T."/>
            <person name="Shenoy N."/>
            <person name="Sisk P."/>
            <person name="Stolte C."/>
            <person name="Sykes S."/>
            <person name="White J."/>
            <person name="Yandava C."/>
            <person name="Haas B."/>
            <person name="Henn M.R."/>
            <person name="Nusbaum C."/>
            <person name="Birren B."/>
        </authorList>
    </citation>
    <scope>NUCLEOTIDE SEQUENCE [LARGE SCALE GENOMIC DNA]</scope>
</reference>
<dbReference type="OrthoDB" id="5837485at2759"/>
<dbReference type="AlphaFoldDB" id="A0A1S0THV2"/>
<dbReference type="GeneID" id="9952142"/>
<feature type="non-terminal residue" evidence="1">
    <location>
        <position position="1"/>
    </location>
</feature>
<gene>
    <name evidence="1" type="ORF">LOAG_14661</name>
</gene>
<accession>A0A1S0THV2</accession>
<evidence type="ECO:0000313" key="1">
    <source>
        <dbReference type="EMBL" id="EFO13866.1"/>
    </source>
</evidence>
<dbReference type="KEGG" id="loa:LOAG_14661"/>
<name>A0A1S0THV2_LOALO</name>
<protein>
    <submittedName>
        <fullName evidence="1">Uncharacterized protein</fullName>
    </submittedName>
</protein>
<dbReference type="OMA" id="HDEPDFC"/>
<proteinExistence type="predicted"/>
<sequence>IPCLSNNTLKFNYTRLKNFSQCAGVNRIRLYNYITQSLPIIAPAINITEHLGRILRPKDFLVKCPVCAVKSFFGWRDFDSDNEQRHCAREIQTYAHGWPQHARFCDEEDAHDEPDFCRLHATLRYKFGVTQEDNE</sequence>
<dbReference type="EMBL" id="JH712505">
    <property type="protein sequence ID" value="EFO13866.1"/>
    <property type="molecule type" value="Genomic_DNA"/>
</dbReference>
<organism evidence="1">
    <name type="scientific">Loa loa</name>
    <name type="common">Eye worm</name>
    <name type="synonym">Filaria loa</name>
    <dbReference type="NCBI Taxonomy" id="7209"/>
    <lineage>
        <taxon>Eukaryota</taxon>
        <taxon>Metazoa</taxon>
        <taxon>Ecdysozoa</taxon>
        <taxon>Nematoda</taxon>
        <taxon>Chromadorea</taxon>
        <taxon>Rhabditida</taxon>
        <taxon>Spirurina</taxon>
        <taxon>Spiruromorpha</taxon>
        <taxon>Filarioidea</taxon>
        <taxon>Onchocercidae</taxon>
        <taxon>Loa</taxon>
    </lineage>
</organism>
<dbReference type="InParanoid" id="A0A1S0THV2"/>